<accession>A0A1N7I827</accession>
<dbReference type="EMBL" id="FTNY01000002">
    <property type="protein sequence ID" value="SIS33217.1"/>
    <property type="molecule type" value="Genomic_DNA"/>
</dbReference>
<organism evidence="1 2">
    <name type="scientific">Chryseobacterium shigense</name>
    <dbReference type="NCBI Taxonomy" id="297244"/>
    <lineage>
        <taxon>Bacteria</taxon>
        <taxon>Pseudomonadati</taxon>
        <taxon>Bacteroidota</taxon>
        <taxon>Flavobacteriia</taxon>
        <taxon>Flavobacteriales</taxon>
        <taxon>Weeksellaceae</taxon>
        <taxon>Chryseobacterium group</taxon>
        <taxon>Chryseobacterium</taxon>
    </lineage>
</organism>
<evidence type="ECO:0000313" key="1">
    <source>
        <dbReference type="EMBL" id="SIS33217.1"/>
    </source>
</evidence>
<sequence length="60" mass="6958">MSTNPKKGRFWNECNSEMPFVIVYKFSQLVTILMITNNFSPTKKIEMSAIPKTKNEAIIF</sequence>
<dbReference type="AlphaFoldDB" id="A0A1N7I827"/>
<proteinExistence type="predicted"/>
<gene>
    <name evidence="1" type="ORF">SAMN05421639_102552</name>
</gene>
<dbReference type="Proteomes" id="UP000186373">
    <property type="component" value="Unassembled WGS sequence"/>
</dbReference>
<name>A0A1N7I827_9FLAO</name>
<protein>
    <submittedName>
        <fullName evidence="1">Uncharacterized protein</fullName>
    </submittedName>
</protein>
<evidence type="ECO:0000313" key="2">
    <source>
        <dbReference type="Proteomes" id="UP000186373"/>
    </source>
</evidence>
<keyword evidence="2" id="KW-1185">Reference proteome</keyword>
<reference evidence="2" key="1">
    <citation type="submission" date="2017-01" db="EMBL/GenBank/DDBJ databases">
        <authorList>
            <person name="Varghese N."/>
            <person name="Submissions S."/>
        </authorList>
    </citation>
    <scope>NUCLEOTIDE SEQUENCE [LARGE SCALE GENOMIC DNA]</scope>
    <source>
        <strain evidence="2">DSM 17126</strain>
    </source>
</reference>